<name>A0A4C1WL64_EUMVA</name>
<dbReference type="Proteomes" id="UP000299102">
    <property type="component" value="Unassembled WGS sequence"/>
</dbReference>
<evidence type="ECO:0000313" key="1">
    <source>
        <dbReference type="EMBL" id="GBP52196.1"/>
    </source>
</evidence>
<reference evidence="1 2" key="1">
    <citation type="journal article" date="2019" name="Commun. Biol.">
        <title>The bagworm genome reveals a unique fibroin gene that provides high tensile strength.</title>
        <authorList>
            <person name="Kono N."/>
            <person name="Nakamura H."/>
            <person name="Ohtoshi R."/>
            <person name="Tomita M."/>
            <person name="Numata K."/>
            <person name="Arakawa K."/>
        </authorList>
    </citation>
    <scope>NUCLEOTIDE SEQUENCE [LARGE SCALE GENOMIC DNA]</scope>
</reference>
<organism evidence="1 2">
    <name type="scientific">Eumeta variegata</name>
    <name type="common">Bagworm moth</name>
    <name type="synonym">Eumeta japonica</name>
    <dbReference type="NCBI Taxonomy" id="151549"/>
    <lineage>
        <taxon>Eukaryota</taxon>
        <taxon>Metazoa</taxon>
        <taxon>Ecdysozoa</taxon>
        <taxon>Arthropoda</taxon>
        <taxon>Hexapoda</taxon>
        <taxon>Insecta</taxon>
        <taxon>Pterygota</taxon>
        <taxon>Neoptera</taxon>
        <taxon>Endopterygota</taxon>
        <taxon>Lepidoptera</taxon>
        <taxon>Glossata</taxon>
        <taxon>Ditrysia</taxon>
        <taxon>Tineoidea</taxon>
        <taxon>Psychidae</taxon>
        <taxon>Oiketicinae</taxon>
        <taxon>Eumeta</taxon>
    </lineage>
</organism>
<comment type="caution">
    <text evidence="1">The sequence shown here is derived from an EMBL/GenBank/DDBJ whole genome shotgun (WGS) entry which is preliminary data.</text>
</comment>
<gene>
    <name evidence="1" type="ORF">EVAR_87581_1</name>
</gene>
<proteinExistence type="predicted"/>
<dbReference type="AlphaFoldDB" id="A0A4C1WL64"/>
<accession>A0A4C1WL64</accession>
<sequence>MLTFTSIALPKKESRSAARVITNVQTIELPPRRVPNIRTEGVFSLNISYLGFRNTSKKRSKDKSDDCSPLMEPKKEERYFHAHC</sequence>
<protein>
    <submittedName>
        <fullName evidence="1">Uncharacterized protein</fullName>
    </submittedName>
</protein>
<dbReference type="EMBL" id="BGZK01000597">
    <property type="protein sequence ID" value="GBP52196.1"/>
    <property type="molecule type" value="Genomic_DNA"/>
</dbReference>
<evidence type="ECO:0000313" key="2">
    <source>
        <dbReference type="Proteomes" id="UP000299102"/>
    </source>
</evidence>
<keyword evidence="2" id="KW-1185">Reference proteome</keyword>